<dbReference type="Pfam" id="PF02825">
    <property type="entry name" value="WWE"/>
    <property type="match status" value="1"/>
</dbReference>
<feature type="compositionally biased region" description="Polar residues" evidence="1">
    <location>
        <begin position="155"/>
        <end position="173"/>
    </location>
</feature>
<protein>
    <recommendedName>
        <fullName evidence="2">WWE domain-containing protein</fullName>
    </recommendedName>
</protein>
<feature type="region of interest" description="Disordered" evidence="1">
    <location>
        <begin position="105"/>
        <end position="173"/>
    </location>
</feature>
<dbReference type="AlphaFoldDB" id="A0A820NR52"/>
<sequence length="173" mass="20107">PAFIFLDLYEKVSLASKRRLIINENYRECTRVWQWFDERAVRWNNYPSIQNKQIDGAYANGEPACKIIIQRRNYLIQFSTMLQTNEDTHNKRPIMLTFVKLTPKTNSDRSTQVPPPPPPPTLSSVFSTSDTSDDRYRRRKSTGPIKTKKVEPMDTEQQQPQIDTTISVIESLA</sequence>
<dbReference type="EMBL" id="CAJOBB010023679">
    <property type="protein sequence ID" value="CAF4394754.1"/>
    <property type="molecule type" value="Genomic_DNA"/>
</dbReference>
<dbReference type="InterPro" id="IPR004170">
    <property type="entry name" value="WWE_dom"/>
</dbReference>
<organism evidence="3 4">
    <name type="scientific">Adineta steineri</name>
    <dbReference type="NCBI Taxonomy" id="433720"/>
    <lineage>
        <taxon>Eukaryota</taxon>
        <taxon>Metazoa</taxon>
        <taxon>Spiralia</taxon>
        <taxon>Gnathifera</taxon>
        <taxon>Rotifera</taxon>
        <taxon>Eurotatoria</taxon>
        <taxon>Bdelloidea</taxon>
        <taxon>Adinetida</taxon>
        <taxon>Adinetidae</taxon>
        <taxon>Adineta</taxon>
    </lineage>
</organism>
<evidence type="ECO:0000259" key="2">
    <source>
        <dbReference type="PROSITE" id="PS50918"/>
    </source>
</evidence>
<proteinExistence type="predicted"/>
<dbReference type="InterPro" id="IPR018123">
    <property type="entry name" value="WWE-dom_subgr"/>
</dbReference>
<gene>
    <name evidence="3" type="ORF">KXQ929_LOCUS50672</name>
</gene>
<dbReference type="SUPFAM" id="SSF117839">
    <property type="entry name" value="WWE domain"/>
    <property type="match status" value="1"/>
</dbReference>
<feature type="non-terminal residue" evidence="3">
    <location>
        <position position="173"/>
    </location>
</feature>
<feature type="domain" description="WWE" evidence="2">
    <location>
        <begin position="19"/>
        <end position="96"/>
    </location>
</feature>
<dbReference type="Gene3D" id="3.30.720.50">
    <property type="match status" value="1"/>
</dbReference>
<dbReference type="SMART" id="SM00678">
    <property type="entry name" value="WWE"/>
    <property type="match status" value="1"/>
</dbReference>
<comment type="caution">
    <text evidence="3">The sequence shown here is derived from an EMBL/GenBank/DDBJ whole genome shotgun (WGS) entry which is preliminary data.</text>
</comment>
<name>A0A820NR52_9BILA</name>
<evidence type="ECO:0000256" key="1">
    <source>
        <dbReference type="SAM" id="MobiDB-lite"/>
    </source>
</evidence>
<accession>A0A820NR52</accession>
<evidence type="ECO:0000313" key="4">
    <source>
        <dbReference type="Proteomes" id="UP000663868"/>
    </source>
</evidence>
<feature type="non-terminal residue" evidence="3">
    <location>
        <position position="1"/>
    </location>
</feature>
<dbReference type="GO" id="GO:0008270">
    <property type="term" value="F:zinc ion binding"/>
    <property type="evidence" value="ECO:0007669"/>
    <property type="project" value="InterPro"/>
</dbReference>
<reference evidence="3" key="1">
    <citation type="submission" date="2021-02" db="EMBL/GenBank/DDBJ databases">
        <authorList>
            <person name="Nowell W R."/>
        </authorList>
    </citation>
    <scope>NUCLEOTIDE SEQUENCE</scope>
</reference>
<dbReference type="PROSITE" id="PS50918">
    <property type="entry name" value="WWE"/>
    <property type="match status" value="1"/>
</dbReference>
<dbReference type="Proteomes" id="UP000663868">
    <property type="component" value="Unassembled WGS sequence"/>
</dbReference>
<dbReference type="InterPro" id="IPR037197">
    <property type="entry name" value="WWE_dom_sf"/>
</dbReference>
<evidence type="ECO:0000313" key="3">
    <source>
        <dbReference type="EMBL" id="CAF4394754.1"/>
    </source>
</evidence>